<feature type="transmembrane region" description="Helical" evidence="8">
    <location>
        <begin position="340"/>
        <end position="356"/>
    </location>
</feature>
<dbReference type="PANTHER" id="PTHR32063:SF19">
    <property type="entry name" value="CATION EFFLUX SYSTEM PROTEIN CUSA"/>
    <property type="match status" value="1"/>
</dbReference>
<dbReference type="NCBIfam" id="TIGR00914">
    <property type="entry name" value="2A0601"/>
    <property type="match status" value="1"/>
</dbReference>
<evidence type="ECO:0000256" key="8">
    <source>
        <dbReference type="SAM" id="Phobius"/>
    </source>
</evidence>
<accession>A0A550JL66</accession>
<evidence type="ECO:0000256" key="2">
    <source>
        <dbReference type="ARBA" id="ARBA00010942"/>
    </source>
</evidence>
<feature type="transmembrane region" description="Helical" evidence="8">
    <location>
        <begin position="917"/>
        <end position="937"/>
    </location>
</feature>
<organism evidence="9 10">
    <name type="scientific">Trichloromonas acetexigens</name>
    <dbReference type="NCBI Taxonomy" id="38815"/>
    <lineage>
        <taxon>Bacteria</taxon>
        <taxon>Pseudomonadati</taxon>
        <taxon>Thermodesulfobacteriota</taxon>
        <taxon>Desulfuromonadia</taxon>
        <taxon>Desulfuromonadales</taxon>
        <taxon>Trichloromonadaceae</taxon>
        <taxon>Trichloromonas</taxon>
    </lineage>
</organism>
<evidence type="ECO:0000256" key="3">
    <source>
        <dbReference type="ARBA" id="ARBA00022448"/>
    </source>
</evidence>
<evidence type="ECO:0000256" key="7">
    <source>
        <dbReference type="ARBA" id="ARBA00023136"/>
    </source>
</evidence>
<keyword evidence="3" id="KW-0813">Transport</keyword>
<dbReference type="Gene3D" id="3.30.70.1320">
    <property type="entry name" value="Multidrug efflux transporter AcrB pore domain like"/>
    <property type="match status" value="1"/>
</dbReference>
<keyword evidence="6 8" id="KW-1133">Transmembrane helix</keyword>
<feature type="transmembrane region" description="Helical" evidence="8">
    <location>
        <begin position="891"/>
        <end position="910"/>
    </location>
</feature>
<protein>
    <submittedName>
        <fullName evidence="9">Efflux RND transporter permease subunit</fullName>
    </submittedName>
</protein>
<name>A0A550JL66_9BACT</name>
<feature type="transmembrane region" description="Helical" evidence="8">
    <location>
        <begin position="943"/>
        <end position="967"/>
    </location>
</feature>
<dbReference type="PRINTS" id="PR00702">
    <property type="entry name" value="ACRIFLAVINRP"/>
</dbReference>
<feature type="transmembrane region" description="Helical" evidence="8">
    <location>
        <begin position="474"/>
        <end position="495"/>
    </location>
</feature>
<dbReference type="SUPFAM" id="SSF82714">
    <property type="entry name" value="Multidrug efflux transporter AcrB TolC docking domain, DN and DC subdomains"/>
    <property type="match status" value="2"/>
</dbReference>
<sequence>MLEKIIDWSMHNKFMVILATVFLIVFGLYSLKNIPIDAIPDLSDVQVIVFTEYPGQAPQVVEDQVTYPLTTQMLAVPGAKVVRGYSFFGYSFVYIIFEDGTDIYWARSRVLEYLNYVSGRLPQGVTPTLGPDATGVGWVFEYALVSDRHNLQELRAIQDWFLRYELTSVEGVAEVASLGGFVKQYQVAVDPNRLLAYGMSLPMVEMAIKNSNLDVGGGAIEMAETEFVVRSRGYIQSLDDLKQVVVGTNQRGTPVLLRDIADVRLGPEMRRGIAELNGEGETVGGIIVMRFGENALKTIDNVKRKLQELKAGLPEGVEIVPVYDRSGLILRATSNLQEKLLEESIVVALVIILFLFHLPSAAVVVLALPVAILMSFIIMYAQGINVNIMSLGGIAIAIGTMVDSAIIMVENAHKHLENYRGKRPRSEIIAQAAKEVGPTIFFALLVITVSFAPVFTLQEQAGRMFKPLAFTKTYAMAAAAILSITLVPVLMAWFIRGKIHSEERNPINRLLIRLYHPLVDGVLRWRKTTLLVAVLLVLSIAYPLSKMGTEFMPPLYEGDLLYMPTTLPGLSVTKAKEVLQQTDRIIRQFPEVHHVFGKIGRAETATDPAPMMMIETTIMLKPEEEWRQVPTHRFYSGWPEWSEFLKVPLRWAWPEMARISPEQLIDELNAAIQFPGLTNAWTMPIKTRIDMLSTGIKTPVGIKVMGPDLEVLGRLGEEIEALVRPLPGTLSAIAERSVGGSYLDLEIDRLAAARYGIQVGDIQSVIQAALGGMTVTETVEGLERYPVSLRYDRDFRSDLPALKRVLVAAPNGAQIPLEQLVTFSICNDSDSIKSENARRTAWVYVDIKGIDVGTYVKTAQKTVAEHIKLPSGYNIVWSGQYEYIESTRARLLLIVPLTLVIIFVIIYLSTRSAVKTAIVFLAVPFSLVGAFWLLYLLDYNMSIGVWVGLIALAGLDAETGVVMLLYLDLAHKRRTEEGRMLTRGDLVQAVHQGAVKRIRPKVMTVVTIIVGLFPIMWSTGAGADVMKRIAAPMVGGSITSLALELLVYPVIFYIWKGRQLDPSMLPSGEVPLQEH</sequence>
<keyword evidence="5 8" id="KW-0812">Transmembrane</keyword>
<keyword evidence="4" id="KW-1003">Cell membrane</keyword>
<dbReference type="InterPro" id="IPR004763">
    <property type="entry name" value="CusA-like"/>
</dbReference>
<dbReference type="Proteomes" id="UP000317155">
    <property type="component" value="Unassembled WGS sequence"/>
</dbReference>
<comment type="caution">
    <text evidence="9">The sequence shown here is derived from an EMBL/GenBank/DDBJ whole genome shotgun (WGS) entry which is preliminary data.</text>
</comment>
<evidence type="ECO:0000256" key="5">
    <source>
        <dbReference type="ARBA" id="ARBA00022692"/>
    </source>
</evidence>
<dbReference type="Gene3D" id="3.30.2090.10">
    <property type="entry name" value="Multidrug efflux transporter AcrB TolC docking domain, DN and DC subdomains"/>
    <property type="match status" value="2"/>
</dbReference>
<feature type="transmembrane region" description="Helical" evidence="8">
    <location>
        <begin position="528"/>
        <end position="545"/>
    </location>
</feature>
<evidence type="ECO:0000313" key="10">
    <source>
        <dbReference type="Proteomes" id="UP000317155"/>
    </source>
</evidence>
<feature type="transmembrane region" description="Helical" evidence="8">
    <location>
        <begin position="1002"/>
        <end position="1023"/>
    </location>
</feature>
<feature type="transmembrane region" description="Helical" evidence="8">
    <location>
        <begin position="432"/>
        <end position="454"/>
    </location>
</feature>
<comment type="subcellular location">
    <subcellularLocation>
        <location evidence="1">Cell membrane</location>
        <topology evidence="1">Multi-pass membrane protein</topology>
    </subcellularLocation>
</comment>
<dbReference type="Gene3D" id="3.30.70.1440">
    <property type="entry name" value="Multidrug efflux transporter AcrB pore domain"/>
    <property type="match status" value="1"/>
</dbReference>
<comment type="similarity">
    <text evidence="2">Belongs to the resistance-nodulation-cell division (RND) (TC 2.A.6) family.</text>
</comment>
<dbReference type="GO" id="GO:0005886">
    <property type="term" value="C:plasma membrane"/>
    <property type="evidence" value="ECO:0007669"/>
    <property type="project" value="UniProtKB-SubCell"/>
</dbReference>
<dbReference type="PANTHER" id="PTHR32063">
    <property type="match status" value="1"/>
</dbReference>
<dbReference type="EMBL" id="VJVV01000001">
    <property type="protein sequence ID" value="TRO83937.1"/>
    <property type="molecule type" value="Genomic_DNA"/>
</dbReference>
<feature type="transmembrane region" description="Helical" evidence="8">
    <location>
        <begin position="388"/>
        <end position="411"/>
    </location>
</feature>
<dbReference type="Gene3D" id="1.20.1640.10">
    <property type="entry name" value="Multidrug efflux transporter AcrB transmembrane domain"/>
    <property type="match status" value="2"/>
</dbReference>
<dbReference type="AlphaFoldDB" id="A0A550JL66"/>
<dbReference type="InterPro" id="IPR027463">
    <property type="entry name" value="AcrB_DN_DC_subdom"/>
</dbReference>
<keyword evidence="10" id="KW-1185">Reference proteome</keyword>
<dbReference type="GO" id="GO:0008324">
    <property type="term" value="F:monoatomic cation transmembrane transporter activity"/>
    <property type="evidence" value="ECO:0007669"/>
    <property type="project" value="InterPro"/>
</dbReference>
<feature type="transmembrane region" description="Helical" evidence="8">
    <location>
        <begin position="12"/>
        <end position="31"/>
    </location>
</feature>
<dbReference type="InterPro" id="IPR001036">
    <property type="entry name" value="Acrflvin-R"/>
</dbReference>
<keyword evidence="7 8" id="KW-0472">Membrane</keyword>
<proteinExistence type="inferred from homology"/>
<dbReference type="SUPFAM" id="SSF82693">
    <property type="entry name" value="Multidrug efflux transporter AcrB pore domain, PN1, PN2, PC1 and PC2 subdomains"/>
    <property type="match status" value="2"/>
</dbReference>
<dbReference type="SUPFAM" id="SSF82866">
    <property type="entry name" value="Multidrug efflux transporter AcrB transmembrane domain"/>
    <property type="match status" value="2"/>
</dbReference>
<dbReference type="GO" id="GO:0042910">
    <property type="term" value="F:xenobiotic transmembrane transporter activity"/>
    <property type="evidence" value="ECO:0007669"/>
    <property type="project" value="TreeGrafter"/>
</dbReference>
<feature type="transmembrane region" description="Helical" evidence="8">
    <location>
        <begin position="1029"/>
        <end position="1055"/>
    </location>
</feature>
<reference evidence="9 10" key="1">
    <citation type="submission" date="2019-07" db="EMBL/GenBank/DDBJ databases">
        <title>Insights of Desulfuromonas acetexigens electromicrobiology.</title>
        <authorList>
            <person name="Katuri K."/>
            <person name="Sapireddy V."/>
            <person name="Shaw D.R."/>
            <person name="Saikaly P."/>
        </authorList>
    </citation>
    <scope>NUCLEOTIDE SEQUENCE [LARGE SCALE GENOMIC DNA]</scope>
    <source>
        <strain evidence="9 10">2873</strain>
    </source>
</reference>
<evidence type="ECO:0000256" key="4">
    <source>
        <dbReference type="ARBA" id="ARBA00022475"/>
    </source>
</evidence>
<evidence type="ECO:0000256" key="6">
    <source>
        <dbReference type="ARBA" id="ARBA00022989"/>
    </source>
</evidence>
<evidence type="ECO:0000256" key="1">
    <source>
        <dbReference type="ARBA" id="ARBA00004651"/>
    </source>
</evidence>
<dbReference type="OrthoDB" id="9798415at2"/>
<dbReference type="Pfam" id="PF00873">
    <property type="entry name" value="ACR_tran"/>
    <property type="match status" value="2"/>
</dbReference>
<gene>
    <name evidence="9" type="ORF">FL622_01800</name>
</gene>
<evidence type="ECO:0000313" key="9">
    <source>
        <dbReference type="EMBL" id="TRO83937.1"/>
    </source>
</evidence>
<dbReference type="Gene3D" id="3.30.70.1430">
    <property type="entry name" value="Multidrug efflux transporter AcrB pore domain"/>
    <property type="match status" value="2"/>
</dbReference>
<dbReference type="RefSeq" id="WP_092052864.1">
    <property type="nucleotide sequence ID" value="NZ_FOJJ01000001.1"/>
</dbReference>